<protein>
    <submittedName>
        <fullName evidence="8">5'-nucleotidase, C-terminal domain protein</fullName>
    </submittedName>
</protein>
<dbReference type="InterPro" id="IPR029052">
    <property type="entry name" value="Metallo-depent_PP-like"/>
</dbReference>
<evidence type="ECO:0000256" key="4">
    <source>
        <dbReference type="ARBA" id="ARBA00022741"/>
    </source>
</evidence>
<dbReference type="Gene3D" id="3.60.21.10">
    <property type="match status" value="1"/>
</dbReference>
<dbReference type="InterPro" id="IPR008334">
    <property type="entry name" value="5'-Nucleotdase_C"/>
</dbReference>
<dbReference type="GO" id="GO:0009166">
    <property type="term" value="P:nucleotide catabolic process"/>
    <property type="evidence" value="ECO:0007669"/>
    <property type="project" value="InterPro"/>
</dbReference>
<comment type="caution">
    <text evidence="8">The sequence shown here is derived from an EMBL/GenBank/DDBJ whole genome shotgun (WGS) entry which is preliminary data.</text>
</comment>
<dbReference type="GO" id="GO:0046872">
    <property type="term" value="F:metal ion binding"/>
    <property type="evidence" value="ECO:0007669"/>
    <property type="project" value="UniProtKB-KW"/>
</dbReference>
<evidence type="ECO:0000313" key="9">
    <source>
        <dbReference type="Proteomes" id="UP000003009"/>
    </source>
</evidence>
<evidence type="ECO:0000256" key="1">
    <source>
        <dbReference type="ARBA" id="ARBA00006654"/>
    </source>
</evidence>
<feature type="chain" id="PRO_5005125036" evidence="5">
    <location>
        <begin position="22"/>
        <end position="542"/>
    </location>
</feature>
<comment type="similarity">
    <text evidence="1 5">Belongs to the 5'-nucleotidase family.</text>
</comment>
<dbReference type="HOGENOM" id="CLU_005854_7_0_4"/>
<dbReference type="AlphaFoldDB" id="C4GIZ1"/>
<keyword evidence="2" id="KW-0479">Metal-binding</keyword>
<sequence length="542" mass="59656">MSPKKLTLSVLLLSASLAAHAYEKDKTYRFTVLHSNDTHGRFWKNDKGEYGFSVLKTAIDNVRKEVEAQGGTVILLHAGDFNTGVPESDLQNAKPDIEGLNAMKFDALALGNHEFDNPLQLLDKQERWAKFPFLSANVRYKNGKYLVKPYTIIKRGGLKFAVVGLTTEDTAKLGNPEYLGNVTFQPVIEAARDILPQVNKAQPDVRIALTHIGYYNDGKHGHSAPGDVTLARSLPAKSFDMIIGGHSHTPVCINEDGSLKTPYVPNTPCRPDVQNGTPIMQAYEWGKFLGRADFEFKNGETKLVSYQLIPSNLKRKDGSFYTSEIPADPKLQAHLKKYQDEGDRKLNIKVGETTAAFDGTRELVRSQQMPIGQLINRAQLERTQADFSLMQGGGIRDTIPAGTITYKTVLKVQPFGNLLSVVPLTGKETFDYLQEIVFKDKGSGGYPHLAGVSLTYCPADKTIANVKIQGKPLNPTATYRFVLPDYIAAGGDGYPVLKTHTGFVKTGFVDADTTKVYFSKHSPVNPADYSPDGLLVEQCPAQ</sequence>
<dbReference type="STRING" id="629741.GCWU000324_02013"/>
<evidence type="ECO:0000313" key="8">
    <source>
        <dbReference type="EMBL" id="EEP67763.1"/>
    </source>
</evidence>
<evidence type="ECO:0000259" key="7">
    <source>
        <dbReference type="Pfam" id="PF02872"/>
    </source>
</evidence>
<keyword evidence="5" id="KW-0378">Hydrolase</keyword>
<dbReference type="EMBL" id="ACJW02000003">
    <property type="protein sequence ID" value="EEP67763.1"/>
    <property type="molecule type" value="Genomic_DNA"/>
</dbReference>
<gene>
    <name evidence="8" type="ORF">GCWU000324_02013</name>
</gene>
<evidence type="ECO:0000256" key="3">
    <source>
        <dbReference type="ARBA" id="ARBA00022729"/>
    </source>
</evidence>
<keyword evidence="3 5" id="KW-0732">Signal</keyword>
<dbReference type="Gene3D" id="3.90.780.10">
    <property type="entry name" value="5'-Nucleotidase, C-terminal domain"/>
    <property type="match status" value="1"/>
</dbReference>
<evidence type="ECO:0000259" key="6">
    <source>
        <dbReference type="Pfam" id="PF00149"/>
    </source>
</evidence>
<dbReference type="SUPFAM" id="SSF55816">
    <property type="entry name" value="5'-nucleotidase (syn. UDP-sugar hydrolase), C-terminal domain"/>
    <property type="match status" value="1"/>
</dbReference>
<dbReference type="GO" id="GO:0008253">
    <property type="term" value="F:5'-nucleotidase activity"/>
    <property type="evidence" value="ECO:0007669"/>
    <property type="project" value="TreeGrafter"/>
</dbReference>
<feature type="signal peptide" evidence="5">
    <location>
        <begin position="1"/>
        <end position="21"/>
    </location>
</feature>
<dbReference type="PRINTS" id="PR01607">
    <property type="entry name" value="APYRASEFAMLY"/>
</dbReference>
<dbReference type="Proteomes" id="UP000003009">
    <property type="component" value="Unassembled WGS sequence"/>
</dbReference>
<dbReference type="InterPro" id="IPR004843">
    <property type="entry name" value="Calcineurin-like_PHP"/>
</dbReference>
<dbReference type="GeneID" id="84906026"/>
<feature type="domain" description="5'-Nucleotidase C-terminal" evidence="7">
    <location>
        <begin position="350"/>
        <end position="498"/>
    </location>
</feature>
<dbReference type="Pfam" id="PF02872">
    <property type="entry name" value="5_nucleotid_C"/>
    <property type="match status" value="1"/>
</dbReference>
<evidence type="ECO:0000256" key="2">
    <source>
        <dbReference type="ARBA" id="ARBA00022723"/>
    </source>
</evidence>
<dbReference type="PANTHER" id="PTHR11575:SF46">
    <property type="entry name" value="PROTEIN USHA"/>
    <property type="match status" value="1"/>
</dbReference>
<name>C4GIZ1_9NEIS</name>
<reference evidence="8" key="1">
    <citation type="submission" date="2009-04" db="EMBL/GenBank/DDBJ databases">
        <authorList>
            <person name="Weinstock G."/>
            <person name="Sodergren E."/>
            <person name="Clifton S."/>
            <person name="Fulton L."/>
            <person name="Fulton B."/>
            <person name="Courtney L."/>
            <person name="Fronick C."/>
            <person name="Harrison M."/>
            <person name="Strong C."/>
            <person name="Farmer C."/>
            <person name="Delahaunty K."/>
            <person name="Markovic C."/>
            <person name="Hall O."/>
            <person name="Minx P."/>
            <person name="Tomlinson C."/>
            <person name="Mitreva M."/>
            <person name="Nelson J."/>
            <person name="Hou S."/>
            <person name="Wollam A."/>
            <person name="Pepin K.H."/>
            <person name="Johnson M."/>
            <person name="Bhonagiri V."/>
            <person name="Nash W.E."/>
            <person name="Warren W."/>
            <person name="Chinwalla A."/>
            <person name="Mardis E.R."/>
            <person name="Wilson R.K."/>
        </authorList>
    </citation>
    <scope>NUCLEOTIDE SEQUENCE [LARGE SCALE GENOMIC DNA]</scope>
    <source>
        <strain evidence="8">ATCC 51147</strain>
    </source>
</reference>
<dbReference type="Pfam" id="PF00149">
    <property type="entry name" value="Metallophos"/>
    <property type="match status" value="1"/>
</dbReference>
<proteinExistence type="inferred from homology"/>
<dbReference type="InterPro" id="IPR006146">
    <property type="entry name" value="5'-Nucleotdase_CS"/>
</dbReference>
<dbReference type="InterPro" id="IPR006179">
    <property type="entry name" value="5_nucleotidase/apyrase"/>
</dbReference>
<organism evidence="8 9">
    <name type="scientific">Kingella oralis ATCC 51147</name>
    <dbReference type="NCBI Taxonomy" id="629741"/>
    <lineage>
        <taxon>Bacteria</taxon>
        <taxon>Pseudomonadati</taxon>
        <taxon>Pseudomonadota</taxon>
        <taxon>Betaproteobacteria</taxon>
        <taxon>Neisseriales</taxon>
        <taxon>Neisseriaceae</taxon>
        <taxon>Kingella</taxon>
    </lineage>
</organism>
<dbReference type="GO" id="GO:0030288">
    <property type="term" value="C:outer membrane-bounded periplasmic space"/>
    <property type="evidence" value="ECO:0007669"/>
    <property type="project" value="TreeGrafter"/>
</dbReference>
<dbReference type="NCBIfam" id="NF007109">
    <property type="entry name" value="PRK09558.1"/>
    <property type="match status" value="1"/>
</dbReference>
<accession>C4GIZ1</accession>
<keyword evidence="9" id="KW-1185">Reference proteome</keyword>
<dbReference type="RefSeq" id="WP_003796881.1">
    <property type="nucleotide sequence ID" value="NZ_GG665872.1"/>
</dbReference>
<dbReference type="PROSITE" id="PS00786">
    <property type="entry name" value="5_NUCLEOTIDASE_2"/>
    <property type="match status" value="1"/>
</dbReference>
<dbReference type="SUPFAM" id="SSF56300">
    <property type="entry name" value="Metallo-dependent phosphatases"/>
    <property type="match status" value="1"/>
</dbReference>
<dbReference type="GO" id="GO:0000166">
    <property type="term" value="F:nucleotide binding"/>
    <property type="evidence" value="ECO:0007669"/>
    <property type="project" value="UniProtKB-KW"/>
</dbReference>
<dbReference type="PANTHER" id="PTHR11575">
    <property type="entry name" value="5'-NUCLEOTIDASE-RELATED"/>
    <property type="match status" value="1"/>
</dbReference>
<dbReference type="GO" id="GO:0008768">
    <property type="term" value="F:UDP-sugar diphosphatase activity"/>
    <property type="evidence" value="ECO:0007669"/>
    <property type="project" value="TreeGrafter"/>
</dbReference>
<keyword evidence="4 5" id="KW-0547">Nucleotide-binding</keyword>
<dbReference type="InterPro" id="IPR036907">
    <property type="entry name" value="5'-Nucleotdase_C_sf"/>
</dbReference>
<evidence type="ECO:0000256" key="5">
    <source>
        <dbReference type="RuleBase" id="RU362119"/>
    </source>
</evidence>
<feature type="domain" description="Calcineurin-like phosphoesterase" evidence="6">
    <location>
        <begin position="31"/>
        <end position="250"/>
    </location>
</feature>
<dbReference type="OrthoDB" id="9803927at2"/>